<name>A0A5N7JT32_9PSED</name>
<dbReference type="Pfam" id="PF05016">
    <property type="entry name" value="ParE_toxin"/>
    <property type="match status" value="1"/>
</dbReference>
<comment type="caution">
    <text evidence="2">The sequence shown here is derived from an EMBL/GenBank/DDBJ whole genome shotgun (WGS) entry which is preliminary data.</text>
</comment>
<evidence type="ECO:0000313" key="2">
    <source>
        <dbReference type="EMBL" id="MPQ84547.1"/>
    </source>
</evidence>
<evidence type="ECO:0000313" key="3">
    <source>
        <dbReference type="Proteomes" id="UP000325438"/>
    </source>
</evidence>
<accession>A0A5N7JT32</accession>
<dbReference type="InterPro" id="IPR035093">
    <property type="entry name" value="RelE/ParE_toxin_dom_sf"/>
</dbReference>
<keyword evidence="1" id="KW-1277">Toxin-antitoxin system</keyword>
<reference evidence="2 3" key="1">
    <citation type="submission" date="2019-09" db="EMBL/GenBank/DDBJ databases">
        <title>The draft genomes of Allium pathogen Pseudomonas sp.</title>
        <authorList>
            <person name="Fujikawa T."/>
            <person name="Sawada H."/>
        </authorList>
    </citation>
    <scope>NUCLEOTIDE SEQUENCE [LARGE SCALE GENOMIC DNA]</scope>
    <source>
        <strain evidence="2 3">MAFF 730085</strain>
    </source>
</reference>
<protein>
    <submittedName>
        <fullName evidence="2">Type II toxin-antitoxin system RelE/ParE family toxin</fullName>
    </submittedName>
</protein>
<evidence type="ECO:0000256" key="1">
    <source>
        <dbReference type="ARBA" id="ARBA00022649"/>
    </source>
</evidence>
<dbReference type="InterPro" id="IPR007712">
    <property type="entry name" value="RelE/ParE_toxin"/>
</dbReference>
<dbReference type="Gene3D" id="3.30.2310.20">
    <property type="entry name" value="RelE-like"/>
    <property type="match status" value="1"/>
</dbReference>
<dbReference type="EMBL" id="VUBA01000060">
    <property type="protein sequence ID" value="MPQ84547.1"/>
    <property type="molecule type" value="Genomic_DNA"/>
</dbReference>
<gene>
    <name evidence="2" type="ORF">F0170_11440</name>
</gene>
<organism evidence="2 3">
    <name type="scientific">Pseudomonas kitaguniensis</name>
    <dbReference type="NCBI Taxonomy" id="2607908"/>
    <lineage>
        <taxon>Bacteria</taxon>
        <taxon>Pseudomonadati</taxon>
        <taxon>Pseudomonadota</taxon>
        <taxon>Gammaproteobacteria</taxon>
        <taxon>Pseudomonadales</taxon>
        <taxon>Pseudomonadaceae</taxon>
        <taxon>Pseudomonas</taxon>
    </lineage>
</organism>
<dbReference type="RefSeq" id="WP_172979733.1">
    <property type="nucleotide sequence ID" value="NZ_VUBA01000060.1"/>
</dbReference>
<dbReference type="Proteomes" id="UP000325438">
    <property type="component" value="Unassembled WGS sequence"/>
</dbReference>
<sequence>MSHSVVFSPEALAQLDALENFISDAGSPHEAARFIDNLINYCENLSLFPLRGSPRDDLHPTLRITHYRRTTVIAFVVGCEIKTVSILGVFYGGQDYATRLQNNDAMNKQGR</sequence>
<proteinExistence type="predicted"/>
<dbReference type="AlphaFoldDB" id="A0A5N7JT32"/>